<protein>
    <submittedName>
        <fullName evidence="2">RimJ/RimL family protein N-acetyltransferase</fullName>
    </submittedName>
</protein>
<accession>A0ABS4NRN5</accession>
<comment type="caution">
    <text evidence="2">The sequence shown here is derived from an EMBL/GenBank/DDBJ whole genome shotgun (WGS) entry which is preliminary data.</text>
</comment>
<reference evidence="2 3" key="1">
    <citation type="submission" date="2021-03" db="EMBL/GenBank/DDBJ databases">
        <title>Genomic Encyclopedia of Type Strains, Phase IV (KMG-IV): sequencing the most valuable type-strain genomes for metagenomic binning, comparative biology and taxonomic classification.</title>
        <authorList>
            <person name="Goeker M."/>
        </authorList>
    </citation>
    <scope>NUCLEOTIDE SEQUENCE [LARGE SCALE GENOMIC DNA]</scope>
    <source>
        <strain evidence="2 3">DSM 101953</strain>
    </source>
</reference>
<dbReference type="EMBL" id="JAGGLV010000008">
    <property type="protein sequence ID" value="MBP2112712.1"/>
    <property type="molecule type" value="Genomic_DNA"/>
</dbReference>
<sequence>MNVTLRELLPGDAAALLNLQHRLDRETSFMLLAPGERKSGISQVEEMIRGLHQAENSLILGAEADGELAGYLSVEGGSFSRNRHSAYIVTGILKQYQGRGIGSALFKEMDQWARDCGLVRLELTVMQHNEQAVALYKRQGFEVEGLKPKSLLVDGQWVDEYYMGKVYS</sequence>
<dbReference type="PANTHER" id="PTHR43415">
    <property type="entry name" value="SPERMIDINE N(1)-ACETYLTRANSFERASE"/>
    <property type="match status" value="1"/>
</dbReference>
<dbReference type="InterPro" id="IPR016181">
    <property type="entry name" value="Acyl_CoA_acyltransferase"/>
</dbReference>
<dbReference type="InterPro" id="IPR000182">
    <property type="entry name" value="GNAT_dom"/>
</dbReference>
<evidence type="ECO:0000313" key="3">
    <source>
        <dbReference type="Proteomes" id="UP000773462"/>
    </source>
</evidence>
<dbReference type="PROSITE" id="PS51186">
    <property type="entry name" value="GNAT"/>
    <property type="match status" value="1"/>
</dbReference>
<gene>
    <name evidence="2" type="ORF">J2Z70_002866</name>
</gene>
<proteinExistence type="predicted"/>
<organism evidence="2 3">
    <name type="scientific">Paenibacillus silagei</name>
    <dbReference type="NCBI Taxonomy" id="1670801"/>
    <lineage>
        <taxon>Bacteria</taxon>
        <taxon>Bacillati</taxon>
        <taxon>Bacillota</taxon>
        <taxon>Bacilli</taxon>
        <taxon>Bacillales</taxon>
        <taxon>Paenibacillaceae</taxon>
        <taxon>Paenibacillus</taxon>
    </lineage>
</organism>
<dbReference type="SUPFAM" id="SSF55729">
    <property type="entry name" value="Acyl-CoA N-acyltransferases (Nat)"/>
    <property type="match status" value="1"/>
</dbReference>
<dbReference type="CDD" id="cd04301">
    <property type="entry name" value="NAT_SF"/>
    <property type="match status" value="1"/>
</dbReference>
<evidence type="ECO:0000313" key="2">
    <source>
        <dbReference type="EMBL" id="MBP2112712.1"/>
    </source>
</evidence>
<dbReference type="Proteomes" id="UP000773462">
    <property type="component" value="Unassembled WGS sequence"/>
</dbReference>
<dbReference type="Pfam" id="PF00583">
    <property type="entry name" value="Acetyltransf_1"/>
    <property type="match status" value="1"/>
</dbReference>
<name>A0ABS4NRN5_9BACL</name>
<feature type="domain" description="N-acetyltransferase" evidence="1">
    <location>
        <begin position="3"/>
        <end position="168"/>
    </location>
</feature>
<evidence type="ECO:0000259" key="1">
    <source>
        <dbReference type="PROSITE" id="PS51186"/>
    </source>
</evidence>
<dbReference type="PANTHER" id="PTHR43415:SF3">
    <property type="entry name" value="GNAT-FAMILY ACETYLTRANSFERASE"/>
    <property type="match status" value="1"/>
</dbReference>
<keyword evidence="3" id="KW-1185">Reference proteome</keyword>
<dbReference type="RefSeq" id="WP_209873906.1">
    <property type="nucleotide sequence ID" value="NZ_JAGGLV010000008.1"/>
</dbReference>
<dbReference type="Gene3D" id="3.40.630.30">
    <property type="match status" value="1"/>
</dbReference>